<sequence length="365" mass="38741">MVLPRSTAFPASFTAQFARAPRALRSAGPQPWKRFAQRTVRRGYASAGETMKKAGSDLPWLIGAIAVTVPTCAYLLQPSSDSQGHHGADAHKTRDEPGKQDISELNPDVDEDEGKSKIAPSDQTGEGLGGDDADRGVDDSDKGEGKDDSAQGKDDSDQGKDDSDKGGDDSAKDEGGSDDGDSGNTTGKPSGYASKGKLEKPQNKTQNPDEAPTQDEEHMTETPDNKGEPSGVRFKGRSTQGDEEGRVEDVRKHVPDAKGGAKKRVESTYGNKLGAASPVREDREDDGKAKDKAVASKEPLDHNHTSGKQAGLSNTDTKHSVDISADPDKSKKGEGAPETAKLQGPVDPRRPQAENKDDRDDSEKA</sequence>
<feature type="compositionally biased region" description="Basic and acidic residues" evidence="1">
    <location>
        <begin position="279"/>
        <end position="304"/>
    </location>
</feature>
<dbReference type="RefSeq" id="XP_007784787.1">
    <property type="nucleotide sequence ID" value="XM_007786597.1"/>
</dbReference>
<dbReference type="EMBL" id="JH767615">
    <property type="protein sequence ID" value="EON69470.1"/>
    <property type="molecule type" value="Genomic_DNA"/>
</dbReference>
<name>R7Z5K6_CONA1</name>
<evidence type="ECO:0000256" key="1">
    <source>
        <dbReference type="SAM" id="MobiDB-lite"/>
    </source>
</evidence>
<gene>
    <name evidence="2" type="ORF">W97_08730</name>
</gene>
<organism evidence="2 3">
    <name type="scientific">Coniosporium apollinis (strain CBS 100218)</name>
    <name type="common">Rock-inhabiting black yeast</name>
    <dbReference type="NCBI Taxonomy" id="1168221"/>
    <lineage>
        <taxon>Eukaryota</taxon>
        <taxon>Fungi</taxon>
        <taxon>Dikarya</taxon>
        <taxon>Ascomycota</taxon>
        <taxon>Pezizomycotina</taxon>
        <taxon>Dothideomycetes</taxon>
        <taxon>Dothideomycetes incertae sedis</taxon>
        <taxon>Coniosporium</taxon>
    </lineage>
</organism>
<feature type="compositionally biased region" description="Basic and acidic residues" evidence="1">
    <location>
        <begin position="215"/>
        <end position="227"/>
    </location>
</feature>
<dbReference type="OMA" id="HADHHEA"/>
<feature type="compositionally biased region" description="Basic and acidic residues" evidence="1">
    <location>
        <begin position="83"/>
        <end position="102"/>
    </location>
</feature>
<dbReference type="eggNOG" id="ENOG502S4C0">
    <property type="taxonomic scope" value="Eukaryota"/>
</dbReference>
<accession>R7Z5K6</accession>
<dbReference type="AlphaFoldDB" id="R7Z5K6"/>
<evidence type="ECO:0000313" key="3">
    <source>
        <dbReference type="Proteomes" id="UP000016924"/>
    </source>
</evidence>
<feature type="compositionally biased region" description="Polar residues" evidence="1">
    <location>
        <begin position="306"/>
        <end position="315"/>
    </location>
</feature>
<dbReference type="STRING" id="1168221.R7Z5K6"/>
<dbReference type="HOGENOM" id="CLU_075332_2_0_1"/>
<reference evidence="3" key="1">
    <citation type="submission" date="2012-06" db="EMBL/GenBank/DDBJ databases">
        <title>The genome sequence of Coniosporium apollinis CBS 100218.</title>
        <authorList>
            <consortium name="The Broad Institute Genome Sequencing Platform"/>
            <person name="Cuomo C."/>
            <person name="Gorbushina A."/>
            <person name="Noack S."/>
            <person name="Walker B."/>
            <person name="Young S.K."/>
            <person name="Zeng Q."/>
            <person name="Gargeya S."/>
            <person name="Fitzgerald M."/>
            <person name="Haas B."/>
            <person name="Abouelleil A."/>
            <person name="Alvarado L."/>
            <person name="Arachchi H.M."/>
            <person name="Berlin A.M."/>
            <person name="Chapman S.B."/>
            <person name="Goldberg J."/>
            <person name="Griggs A."/>
            <person name="Gujja S."/>
            <person name="Hansen M."/>
            <person name="Howarth C."/>
            <person name="Imamovic A."/>
            <person name="Larimer J."/>
            <person name="McCowan C."/>
            <person name="Montmayeur A."/>
            <person name="Murphy C."/>
            <person name="Neiman D."/>
            <person name="Pearson M."/>
            <person name="Priest M."/>
            <person name="Roberts A."/>
            <person name="Saif S."/>
            <person name="Shea T."/>
            <person name="Sisk P."/>
            <person name="Sykes S."/>
            <person name="Wortman J."/>
            <person name="Nusbaum C."/>
            <person name="Birren B."/>
        </authorList>
    </citation>
    <scope>NUCLEOTIDE SEQUENCE [LARGE SCALE GENOMIC DNA]</scope>
    <source>
        <strain evidence="3">CBS 100218</strain>
    </source>
</reference>
<evidence type="ECO:0000313" key="2">
    <source>
        <dbReference type="EMBL" id="EON69470.1"/>
    </source>
</evidence>
<feature type="compositionally biased region" description="Basic and acidic residues" evidence="1">
    <location>
        <begin position="132"/>
        <end position="175"/>
    </location>
</feature>
<protein>
    <submittedName>
        <fullName evidence="2">Uncharacterized protein</fullName>
    </submittedName>
</protein>
<feature type="compositionally biased region" description="Basic and acidic residues" evidence="1">
    <location>
        <begin position="243"/>
        <end position="256"/>
    </location>
</feature>
<feature type="compositionally biased region" description="Basic and acidic residues" evidence="1">
    <location>
        <begin position="347"/>
        <end position="365"/>
    </location>
</feature>
<keyword evidence="3" id="KW-1185">Reference proteome</keyword>
<feature type="compositionally biased region" description="Basic and acidic residues" evidence="1">
    <location>
        <begin position="316"/>
        <end position="335"/>
    </location>
</feature>
<dbReference type="OrthoDB" id="4590707at2759"/>
<dbReference type="Proteomes" id="UP000016924">
    <property type="component" value="Unassembled WGS sequence"/>
</dbReference>
<proteinExistence type="predicted"/>
<feature type="region of interest" description="Disordered" evidence="1">
    <location>
        <begin position="78"/>
        <end position="365"/>
    </location>
</feature>
<dbReference type="GeneID" id="19906041"/>